<reference evidence="1" key="4">
    <citation type="submission" date="2006-01" db="EMBL/GenBank/DDBJ databases">
        <title>Oryza sativa chromosome 3 BAC OSJNBa0029P07 genomic sequence.</title>
        <authorList>
            <person name="Buell C.R."/>
            <person name="Yuan Q."/>
            <person name="Ouyang S."/>
            <person name="Liu J."/>
            <person name="Gansberger K."/>
            <person name="Jones K.M."/>
            <person name="Overton II L.L."/>
            <person name="Tsitrin T."/>
            <person name="Kim M.M."/>
            <person name="Bera J.J."/>
            <person name="Jin S.S."/>
            <person name="Fadrosh D.W."/>
            <person name="Tallon L.J."/>
            <person name="Koo H."/>
            <person name="Zismann V."/>
            <person name="Hsiao J."/>
            <person name="Blunt S."/>
            <person name="Vanaken S.S."/>
            <person name="Riedmuller S.B."/>
            <person name="Utterback T.T."/>
            <person name="Feldblyum T.V."/>
            <person name="Yang Q.Q."/>
            <person name="Haas B.J."/>
            <person name="Suh B.B."/>
            <person name="Peterson J.J."/>
            <person name="Quackenbush J."/>
            <person name="White O."/>
            <person name="Salzberg S.L."/>
            <person name="Fraser C.M."/>
        </authorList>
    </citation>
    <scope>NUCLEOTIDE SEQUENCE</scope>
</reference>
<evidence type="ECO:0000313" key="1">
    <source>
        <dbReference type="EMBL" id="AAP12959.1"/>
    </source>
</evidence>
<dbReference type="EMBL" id="AL662967">
    <property type="protein sequence ID" value="CAE05909.1"/>
    <property type="molecule type" value="Genomic_DNA"/>
</dbReference>
<sequence length="62" mass="6674">MEIAFAAALLACGVLGAIGGILMAANRFGSDRERSPLAAAAVRRARRRAAVRRRLKSVLRMH</sequence>
<reference evidence="2" key="1">
    <citation type="submission" date="2001-12" db="EMBL/GenBank/DDBJ databases">
        <authorList>
            <person name="Han B."/>
            <person name="Feng Q."/>
            <person name="Huang Y.C."/>
            <person name="Li Y."/>
            <person name="Zhu J.J."/>
            <person name="Zhao Q."/>
            <person name="Hu X."/>
            <person name="Liu Y.L."/>
            <person name="Mu J."/>
            <person name="Yu Z."/>
            <person name="Chen L."/>
            <person name="Fan D.L."/>
            <person name="Weng Q.J."/>
            <person name="Zhang L."/>
            <person name="Lu Y.Q."/>
            <person name="Yu S.L."/>
            <person name="Liu X.H."/>
            <person name="Lu T.T."/>
            <person name="Zhang Y.J."/>
            <person name="Lu Y."/>
            <person name="Li C."/>
            <person name="Li T."/>
            <person name="Zhang Y."/>
            <person name="Hu H."/>
            <person name="Jia P.X."/>
            <person name="Qian Y.M."/>
            <person name="Ying K."/>
            <person name="Zhou B."/>
            <person name="Chen Z.H."/>
            <person name="Hao P."/>
            <person name="Zhang L."/>
            <person name="Wu M."/>
            <person name="Zhang R.Q."/>
            <person name="Guan J.P."/>
            <person name="Fu G."/>
            <person name="Wang S.Y."/>
            <person name="Ren S.X."/>
            <person name="Lv G."/>
            <person name="Lin W."/>
            <person name="Gu W.Q."/>
            <person name="Zhu G.F."/>
            <person name="Tu Y.F."/>
            <person name="Jia J."/>
            <person name="Yin H.F."/>
            <person name="Zhang Y."/>
            <person name="Cai Z."/>
            <person name="Chen J."/>
            <person name="Kang H."/>
            <person name="Chen X.Y."/>
            <person name="Shao C.Y."/>
            <person name="Sun Y."/>
            <person name="Hu Q.P."/>
            <person name="Zhang X.L."/>
            <person name="Zhang W."/>
            <person name="Wang L.J."/>
            <person name="Ding C.W."/>
            <person name="Sheng H.H."/>
            <person name="Gu J.L."/>
            <person name="Chen S.T."/>
            <person name="Ni L."/>
            <person name="Zhu F.H."/>
            <person name="Hong G.F."/>
        </authorList>
    </citation>
    <scope>NUCLEOTIDE SEQUENCE</scope>
</reference>
<dbReference type="AlphaFoldDB" id="Q7FA33"/>
<name>Q7FA33_ORYSJ</name>
<evidence type="ECO:0000313" key="3">
    <source>
        <dbReference type="Proteomes" id="UP000000763"/>
    </source>
</evidence>
<reference evidence="1" key="2">
    <citation type="submission" date="2003-04" db="EMBL/GenBank/DDBJ databases">
        <authorList>
            <person name="Buell R."/>
            <person name="Liu J."/>
            <person name="Childs K."/>
            <person name="Zaborsky J."/>
            <person name="Tallon L."/>
            <person name="Wirtz U."/>
            <person name="Wei F."/>
            <person name="Kuang H."/>
            <person name="Zhang P."/>
            <person name="Marano M."/>
            <person name="Baker B."/>
        </authorList>
    </citation>
    <scope>NUCLEOTIDE SEQUENCE</scope>
</reference>
<dbReference type="Proteomes" id="UP000000763">
    <property type="component" value="Chromosome 4"/>
</dbReference>
<protein>
    <submittedName>
        <fullName evidence="2">OSJNBa0034E24.3 protein</fullName>
    </submittedName>
</protein>
<proteinExistence type="predicted"/>
<gene>
    <name evidence="1" type="ORF">OSJNBa0029P07.6</name>
    <name evidence="2" type="ORF">OSJNBa0034E24.3</name>
</gene>
<reference evidence="3" key="3">
    <citation type="journal article" date="2005" name="Nature">
        <title>The map-based sequence of the rice genome.</title>
        <authorList>
            <consortium name="International rice genome sequencing project (IRGSP)"/>
            <person name="Matsumoto T."/>
            <person name="Wu J."/>
            <person name="Kanamori H."/>
            <person name="Katayose Y."/>
            <person name="Fujisawa M."/>
            <person name="Namiki N."/>
            <person name="Mizuno H."/>
            <person name="Yamamoto K."/>
            <person name="Antonio B.A."/>
            <person name="Baba T."/>
            <person name="Sakata K."/>
            <person name="Nagamura Y."/>
            <person name="Aoki H."/>
            <person name="Arikawa K."/>
            <person name="Arita K."/>
            <person name="Bito T."/>
            <person name="Chiden Y."/>
            <person name="Fujitsuka N."/>
            <person name="Fukunaka R."/>
            <person name="Hamada M."/>
            <person name="Harada C."/>
            <person name="Hayashi A."/>
            <person name="Hijishita S."/>
            <person name="Honda M."/>
            <person name="Hosokawa S."/>
            <person name="Ichikawa Y."/>
            <person name="Idonuma A."/>
            <person name="Iijima M."/>
            <person name="Ikeda M."/>
            <person name="Ikeno M."/>
            <person name="Ito K."/>
            <person name="Ito S."/>
            <person name="Ito T."/>
            <person name="Ito Y."/>
            <person name="Ito Y."/>
            <person name="Iwabuchi A."/>
            <person name="Kamiya K."/>
            <person name="Karasawa W."/>
            <person name="Kurita K."/>
            <person name="Katagiri S."/>
            <person name="Kikuta A."/>
            <person name="Kobayashi H."/>
            <person name="Kobayashi N."/>
            <person name="Machita K."/>
            <person name="Maehara T."/>
            <person name="Masukawa M."/>
            <person name="Mizubayashi T."/>
            <person name="Mukai Y."/>
            <person name="Nagasaki H."/>
            <person name="Nagata Y."/>
            <person name="Naito S."/>
            <person name="Nakashima M."/>
            <person name="Nakama Y."/>
            <person name="Nakamichi Y."/>
            <person name="Nakamura M."/>
            <person name="Meguro A."/>
            <person name="Negishi M."/>
            <person name="Ohta I."/>
            <person name="Ohta T."/>
            <person name="Okamoto M."/>
            <person name="Ono N."/>
            <person name="Saji S."/>
            <person name="Sakaguchi M."/>
            <person name="Sakai K."/>
            <person name="Shibata M."/>
            <person name="Shimokawa T."/>
            <person name="Song J."/>
            <person name="Takazaki Y."/>
            <person name="Terasawa K."/>
            <person name="Tsugane M."/>
            <person name="Tsuji K."/>
            <person name="Ueda S."/>
            <person name="Waki K."/>
            <person name="Yamagata H."/>
            <person name="Yamamoto M."/>
            <person name="Yamamoto S."/>
            <person name="Yamane H."/>
            <person name="Yoshiki S."/>
            <person name="Yoshihara R."/>
            <person name="Yukawa K."/>
            <person name="Zhong H."/>
            <person name="Yano M."/>
            <person name="Yuan Q."/>
            <person name="Ouyang S."/>
            <person name="Liu J."/>
            <person name="Jones K.M."/>
            <person name="Gansberger K."/>
            <person name="Moffat K."/>
            <person name="Hill J."/>
            <person name="Bera J."/>
            <person name="Fadrosh D."/>
            <person name="Jin S."/>
            <person name="Johri S."/>
            <person name="Kim M."/>
            <person name="Overton L."/>
            <person name="Reardon M."/>
            <person name="Tsitrin T."/>
            <person name="Vuong H."/>
            <person name="Weaver B."/>
            <person name="Ciecko A."/>
            <person name="Tallon L."/>
            <person name="Jackson J."/>
            <person name="Pai G."/>
            <person name="Aken S.V."/>
            <person name="Utterback T."/>
            <person name="Reidmuller S."/>
            <person name="Feldblyum T."/>
            <person name="Hsiao J."/>
            <person name="Zismann V."/>
            <person name="Iobst S."/>
            <person name="de Vazeille A.R."/>
            <person name="Buell C.R."/>
            <person name="Ying K."/>
            <person name="Li Y."/>
            <person name="Lu T."/>
            <person name="Huang Y."/>
            <person name="Zhao Q."/>
            <person name="Feng Q."/>
            <person name="Zhang L."/>
            <person name="Zhu J."/>
            <person name="Weng Q."/>
            <person name="Mu J."/>
            <person name="Lu Y."/>
            <person name="Fan D."/>
            <person name="Liu Y."/>
            <person name="Guan J."/>
            <person name="Zhang Y."/>
            <person name="Yu S."/>
            <person name="Liu X."/>
            <person name="Zhang Y."/>
            <person name="Hong G."/>
            <person name="Han B."/>
            <person name="Choisne N."/>
            <person name="Demange N."/>
            <person name="Orjeda G."/>
            <person name="Samain S."/>
            <person name="Cattolico L."/>
            <person name="Pelletier E."/>
            <person name="Couloux A."/>
            <person name="Segurens B."/>
            <person name="Wincker P."/>
            <person name="D'Hont A."/>
            <person name="Scarpelli C."/>
            <person name="Weissenbach J."/>
            <person name="Salanoubat M."/>
            <person name="Quetier F."/>
            <person name="Yu Y."/>
            <person name="Kim H.R."/>
            <person name="Rambo T."/>
            <person name="Currie J."/>
            <person name="Collura K."/>
            <person name="Luo M."/>
            <person name="Yang T."/>
            <person name="Ammiraju J.S.S."/>
            <person name="Engler F."/>
            <person name="Soderlund C."/>
            <person name="Wing R.A."/>
            <person name="Palmer L.E."/>
            <person name="de la Bastide M."/>
            <person name="Spiegel L."/>
            <person name="Nascimento L."/>
            <person name="Zutavern T."/>
            <person name="O'Shaughnessy A."/>
            <person name="Dike S."/>
            <person name="Dedhia N."/>
            <person name="Preston R."/>
            <person name="Balija V."/>
            <person name="McCombie W.R."/>
            <person name="Chow T."/>
            <person name="Chen H."/>
            <person name="Chung M."/>
            <person name="Chen C."/>
            <person name="Shaw J."/>
            <person name="Wu H."/>
            <person name="Hsiao K."/>
            <person name="Chao Y."/>
            <person name="Chu M."/>
            <person name="Cheng C."/>
            <person name="Hour A."/>
            <person name="Lee P."/>
            <person name="Lin S."/>
            <person name="Lin Y."/>
            <person name="Liou J."/>
            <person name="Liu S."/>
            <person name="Hsing Y."/>
            <person name="Raghuvanshi S."/>
            <person name="Mohanty A."/>
            <person name="Bharti A.K."/>
            <person name="Gaur A."/>
            <person name="Gupta V."/>
            <person name="Kumar D."/>
            <person name="Ravi V."/>
            <person name="Vij S."/>
            <person name="Kapur A."/>
            <person name="Khurana P."/>
            <person name="Khurana P."/>
            <person name="Khurana J.P."/>
            <person name="Tyagi A.K."/>
            <person name="Gaikwad K."/>
            <person name="Singh A."/>
            <person name="Dalal V."/>
            <person name="Srivastava S."/>
            <person name="Dixit A."/>
            <person name="Pal A.K."/>
            <person name="Ghazi I.A."/>
            <person name="Yadav M."/>
            <person name="Pandit A."/>
            <person name="Bhargava A."/>
            <person name="Sureshbabu K."/>
            <person name="Batra K."/>
            <person name="Sharma T.R."/>
            <person name="Mohapatra T."/>
            <person name="Singh N.K."/>
            <person name="Messing J."/>
            <person name="Nelson A.B."/>
            <person name="Fuks G."/>
            <person name="Kavchok S."/>
            <person name="Keizer G."/>
            <person name="Linton E."/>
            <person name="Llaca V."/>
            <person name="Song R."/>
            <person name="Tanyolac B."/>
            <person name="Young S."/>
            <person name="Ho-Il K."/>
            <person name="Hahn J.H."/>
            <person name="Sangsakoo G."/>
            <person name="Vanavichit A."/>
            <person name="de Mattos Luiz.A.T."/>
            <person name="Zimmer P.D."/>
            <person name="Malone G."/>
            <person name="Dellagostin O."/>
            <person name="de Oliveira A.C."/>
            <person name="Bevan M."/>
            <person name="Bancroft I."/>
            <person name="Minx P."/>
            <person name="Cordum H."/>
            <person name="Wilson R."/>
            <person name="Cheng Z."/>
            <person name="Jin W."/>
            <person name="Jiang J."/>
            <person name="Leong S.A."/>
            <person name="Iwama H."/>
            <person name="Gojobori T."/>
            <person name="Itoh T."/>
            <person name="Niimura Y."/>
            <person name="Fujii Y."/>
            <person name="Habara T."/>
            <person name="Sakai H."/>
            <person name="Sato Y."/>
            <person name="Wilson G."/>
            <person name="Kumar K."/>
            <person name="McCouch S."/>
            <person name="Juretic N."/>
            <person name="Hoen D."/>
            <person name="Wright S."/>
            <person name="Bruskiewich R."/>
            <person name="Bureau T."/>
            <person name="Miyao A."/>
            <person name="Hirochika H."/>
            <person name="Nishikawa T."/>
            <person name="Kadowaki K."/>
            <person name="Sugiura M."/>
            <person name="Burr B."/>
            <person name="Sasaki T."/>
        </authorList>
    </citation>
    <scope>NUCLEOTIDE SEQUENCE [LARGE SCALE GENOMIC DNA]</scope>
    <source>
        <strain evidence="3">cv. Nipponbare</strain>
    </source>
</reference>
<organism evidence="2 3">
    <name type="scientific">Oryza sativa subsp. japonica</name>
    <name type="common">Rice</name>
    <dbReference type="NCBI Taxonomy" id="39947"/>
    <lineage>
        <taxon>Eukaryota</taxon>
        <taxon>Viridiplantae</taxon>
        <taxon>Streptophyta</taxon>
        <taxon>Embryophyta</taxon>
        <taxon>Tracheophyta</taxon>
        <taxon>Spermatophyta</taxon>
        <taxon>Magnoliopsida</taxon>
        <taxon>Liliopsida</taxon>
        <taxon>Poales</taxon>
        <taxon>Poaceae</taxon>
        <taxon>BOP clade</taxon>
        <taxon>Oryzoideae</taxon>
        <taxon>Oryzeae</taxon>
        <taxon>Oryzinae</taxon>
        <taxon>Oryza</taxon>
        <taxon>Oryza sativa</taxon>
    </lineage>
</organism>
<reference evidence="3" key="5">
    <citation type="journal article" date="2008" name="Nucleic Acids Res.">
        <title>The rice annotation project database (RAP-DB): 2008 update.</title>
        <authorList>
            <consortium name="The rice annotation project (RAP)"/>
        </authorList>
    </citation>
    <scope>GENOME REANNOTATION</scope>
    <source>
        <strain evidence="3">cv. Nipponbare</strain>
    </source>
</reference>
<dbReference type="EMBL" id="AC134887">
    <property type="protein sequence ID" value="AAP12959.1"/>
    <property type="molecule type" value="Genomic_DNA"/>
</dbReference>
<accession>Q7FA33</accession>
<dbReference type="Proteomes" id="UP000000763">
    <property type="component" value="Chromosome 3"/>
</dbReference>
<evidence type="ECO:0000313" key="2">
    <source>
        <dbReference type="EMBL" id="CAE05909.1"/>
    </source>
</evidence>